<dbReference type="SUPFAM" id="SSF55174">
    <property type="entry name" value="Alpha-L RNA-binding motif"/>
    <property type="match status" value="1"/>
</dbReference>
<dbReference type="EMBL" id="AGCJ01000001">
    <property type="protein sequence ID" value="EHM44067.1"/>
    <property type="molecule type" value="Genomic_DNA"/>
</dbReference>
<comment type="caution">
    <text evidence="2">The sequence shown here is derived from an EMBL/GenBank/DDBJ whole genome shotgun (WGS) entry which is preliminary data.</text>
</comment>
<protein>
    <submittedName>
        <fullName evidence="2">S4 domain protein</fullName>
    </submittedName>
</protein>
<evidence type="ECO:0000313" key="2">
    <source>
        <dbReference type="EMBL" id="EHM44067.1"/>
    </source>
</evidence>
<dbReference type="OrthoDB" id="9811532at2"/>
<keyword evidence="1" id="KW-0694">RNA-binding</keyword>
<dbReference type="PROSITE" id="PS50889">
    <property type="entry name" value="S4"/>
    <property type="match status" value="1"/>
</dbReference>
<dbReference type="RefSeq" id="WP_006789009.1">
    <property type="nucleotide sequence ID" value="NZ_JH417560.1"/>
</dbReference>
<evidence type="ECO:0000256" key="1">
    <source>
        <dbReference type="PROSITE-ProRule" id="PRU00182"/>
    </source>
</evidence>
<dbReference type="Proteomes" id="UP000005481">
    <property type="component" value="Unassembled WGS sequence"/>
</dbReference>
<dbReference type="PATRIC" id="fig|861450.3.peg.31"/>
<proteinExistence type="predicted"/>
<reference evidence="2 3" key="1">
    <citation type="submission" date="2011-08" db="EMBL/GenBank/DDBJ databases">
        <authorList>
            <person name="Weinstock G."/>
            <person name="Sodergren E."/>
            <person name="Clifton S."/>
            <person name="Fulton L."/>
            <person name="Fulton B."/>
            <person name="Courtney L."/>
            <person name="Fronick C."/>
            <person name="Harrison M."/>
            <person name="Strong C."/>
            <person name="Farmer C."/>
            <person name="Delahaunty K."/>
            <person name="Markovic C."/>
            <person name="Hall O."/>
            <person name="Minx P."/>
            <person name="Tomlinson C."/>
            <person name="Mitreva M."/>
            <person name="Hou S."/>
            <person name="Chen J."/>
            <person name="Wollam A."/>
            <person name="Pepin K.H."/>
            <person name="Johnson M."/>
            <person name="Bhonagiri V."/>
            <person name="Zhang X."/>
            <person name="Suruliraj S."/>
            <person name="Warren W."/>
            <person name="Chinwalla A."/>
            <person name="Mardis E.R."/>
            <person name="Wilson R.K."/>
        </authorList>
    </citation>
    <scope>NUCLEOTIDE SEQUENCE [LARGE SCALE GENOMIC DNA]</scope>
    <source>
        <strain evidence="2 3">F0357</strain>
    </source>
</reference>
<gene>
    <name evidence="2" type="ORF">HMPREF0080_00031</name>
</gene>
<dbReference type="GO" id="GO:0003723">
    <property type="term" value="F:RNA binding"/>
    <property type="evidence" value="ECO:0007669"/>
    <property type="project" value="UniProtKB-KW"/>
</dbReference>
<dbReference type="HOGENOM" id="CLU_127162_4_0_9"/>
<dbReference type="Pfam" id="PF13275">
    <property type="entry name" value="S4_2"/>
    <property type="match status" value="1"/>
</dbReference>
<dbReference type="STRING" id="861450.HMPREF0080_00031"/>
<accession>G9YEH3</accession>
<organism evidence="2 3">
    <name type="scientific">Anaeroglobus geminatus F0357</name>
    <dbReference type="NCBI Taxonomy" id="861450"/>
    <lineage>
        <taxon>Bacteria</taxon>
        <taxon>Bacillati</taxon>
        <taxon>Bacillota</taxon>
        <taxon>Negativicutes</taxon>
        <taxon>Veillonellales</taxon>
        <taxon>Veillonellaceae</taxon>
        <taxon>Anaeroglobus</taxon>
    </lineage>
</organism>
<dbReference type="AlphaFoldDB" id="G9YEH3"/>
<evidence type="ECO:0000313" key="3">
    <source>
        <dbReference type="Proteomes" id="UP000005481"/>
    </source>
</evidence>
<dbReference type="InterPro" id="IPR036986">
    <property type="entry name" value="S4_RNA-bd_sf"/>
</dbReference>
<dbReference type="Gene3D" id="3.10.290.10">
    <property type="entry name" value="RNA-binding S4 domain"/>
    <property type="match status" value="1"/>
</dbReference>
<dbReference type="eggNOG" id="COG2501">
    <property type="taxonomic scope" value="Bacteria"/>
</dbReference>
<dbReference type="CDD" id="cd00165">
    <property type="entry name" value="S4"/>
    <property type="match status" value="1"/>
</dbReference>
<sequence length="72" mass="8002">MKDIVIKTEKIQLDQFLKWADIVESGGQAGFLIADKKVIVNGEICTVKRKQLVTGDVIIIKDNGKYRLVGAK</sequence>
<keyword evidence="3" id="KW-1185">Reference proteome</keyword>
<name>G9YEH3_9FIRM</name>